<keyword evidence="5" id="KW-0647">Proteasome</keyword>
<name>A0A319AW82_ASPVC</name>
<dbReference type="InterPro" id="IPR057985">
    <property type="entry name" value="TPR_PSMD3_N"/>
</dbReference>
<evidence type="ECO:0000256" key="5">
    <source>
        <dbReference type="ARBA" id="ARBA00022942"/>
    </source>
</evidence>
<dbReference type="GO" id="GO:0006511">
    <property type="term" value="P:ubiquitin-dependent protein catabolic process"/>
    <property type="evidence" value="ECO:0007669"/>
    <property type="project" value="TreeGrafter"/>
</dbReference>
<dbReference type="GO" id="GO:0008541">
    <property type="term" value="C:proteasome regulatory particle, lid subcomplex"/>
    <property type="evidence" value="ECO:0007669"/>
    <property type="project" value="TreeGrafter"/>
</dbReference>
<keyword evidence="3" id="KW-0479">Metal-binding</keyword>
<accession>A0A319AW82</accession>
<dbReference type="SUPFAM" id="SSF46785">
    <property type="entry name" value="Winged helix' DNA-binding domain"/>
    <property type="match status" value="1"/>
</dbReference>
<dbReference type="InterPro" id="IPR033749">
    <property type="entry name" value="Polyprenyl_synt_CS"/>
</dbReference>
<feature type="domain" description="PCI" evidence="8">
    <location>
        <begin position="391"/>
        <end position="571"/>
    </location>
</feature>
<dbReference type="GO" id="GO:0043386">
    <property type="term" value="P:mycotoxin biosynthetic process"/>
    <property type="evidence" value="ECO:0007669"/>
    <property type="project" value="UniProtKB-ARBA"/>
</dbReference>
<keyword evidence="6" id="KW-0175">Coiled coil</keyword>
<dbReference type="CDD" id="cd00685">
    <property type="entry name" value="Trans_IPPS_HT"/>
    <property type="match status" value="1"/>
</dbReference>
<dbReference type="GO" id="GO:0030234">
    <property type="term" value="F:enzyme regulator activity"/>
    <property type="evidence" value="ECO:0007669"/>
    <property type="project" value="InterPro"/>
</dbReference>
<feature type="compositionally biased region" description="Low complexity" evidence="7">
    <location>
        <begin position="41"/>
        <end position="67"/>
    </location>
</feature>
<dbReference type="GO" id="GO:0008299">
    <property type="term" value="P:isoprenoid biosynthetic process"/>
    <property type="evidence" value="ECO:0007669"/>
    <property type="project" value="InterPro"/>
</dbReference>
<keyword evidence="4" id="KW-0460">Magnesium</keyword>
<dbReference type="EMBL" id="KZ821648">
    <property type="protein sequence ID" value="PYH63854.1"/>
    <property type="molecule type" value="Genomic_DNA"/>
</dbReference>
<dbReference type="SUPFAM" id="SSF48576">
    <property type="entry name" value="Terpenoid synthases"/>
    <property type="match status" value="1"/>
</dbReference>
<evidence type="ECO:0000259" key="8">
    <source>
        <dbReference type="PROSITE" id="PS50250"/>
    </source>
</evidence>
<dbReference type="SFLD" id="SFLDS00005">
    <property type="entry name" value="Isoprenoid_Synthase_Type_I"/>
    <property type="match status" value="1"/>
</dbReference>
<feature type="compositionally biased region" description="Low complexity" evidence="7">
    <location>
        <begin position="9"/>
        <end position="19"/>
    </location>
</feature>
<sequence>MPAERRSLRSNSKSDTSSSANGEKGRSTSQSSSSNKDKPAPTRAAANKAKAASTTKGASSNNTANSGMGEQRDQPRANGSDPTENGVNGSEDVEMGEDTAGGPTSSFNASQDRKGDEKMTVVVPPTKGSRLSGEKGTDKEGDVAMEGAEGEDAEPEVDPKTKAIQDIKTNFTLLERAVTHFDPRFTLRVLRSISSMRKHITGDVLAEVIEETYSSSSVTASFLLNALDQAGALGGARSSAKMEIESEKTKSAPKETLPEVDIYMSILVQIFLYDKKEIQLGAKFSANLIERLRTLNRRTLDSLAARVYFYYSLFYEQIAPLPPSPAATVTKIRQPLLAALRTAVLRKDVDTQATVMTLLLRNYLSTSHISQADLLISHNKFPPSASNNQIARYLYYLGRIRAIQLQYTDAHGHLIGATRKSPSSHSARGFYQASHKLLVVVELLMGDIPDRAIFRQPALERAMHPYFLLVQAVSVGDLDGFLNIVNTHSATFRKDGTYTLILRLRQNVIKTGIRMMSLSYSRISLRDICLRLGLDSEESAEYIVAKAIRDGVIEASLDHEHGFMKSKEVGDIYATREPGEVFHERIRACLSLHDESVKAMRFPMNQHRLELKSAQEARERERELAKEIQEGDMDDEDAGGDFDAIYILFDSILATFLTHPPKMKARTVPASGLVLSSRVTSPTIVCWQCLRNELVANQFQLQSRKYHPTKRNNVSPFGAAVSAAQTIFKGLPKAPPGISVDPLRMVGKELKFLTKNLRQLLGSGHPTLDKVAKYYTRSEGKHMRPLLVLLMSQATALCPRKAGTDNNSATVNDPISSPSILVDKNPDLDVLSSGSADAPYDFAGDKDILPTQRRLAEITELIHTASLLHDDVIDNAESRRSLTSANLQFGNKMAVLAGDFMLGRASVALARLRDPEVIELMSTVITNLVEGEFMQLKNTAADEKNPVFTDDTLSYYLQKTYLKTGSLISKSCRSTAVLGHSAPEVVEASYQYGRNLGLAFQLVDDMLDYTVTEAELGKPAGADLELGLATAPLLFAWKQFPELGPLVGRKFSQPGDVQKARELVFKADGVEQTRILAQEYADKAVAAISDFPDSDAKAGLAQMCEKTMKRRK</sequence>
<dbReference type="RefSeq" id="XP_025557648.1">
    <property type="nucleotide sequence ID" value="XM_025703581.1"/>
</dbReference>
<feature type="region of interest" description="Disordered" evidence="7">
    <location>
        <begin position="1"/>
        <end position="156"/>
    </location>
</feature>
<evidence type="ECO:0000256" key="4">
    <source>
        <dbReference type="ARBA" id="ARBA00022842"/>
    </source>
</evidence>
<dbReference type="PROSITE" id="PS00444">
    <property type="entry name" value="POLYPRENYL_SYNTHASE_2"/>
    <property type="match status" value="1"/>
</dbReference>
<dbReference type="AlphaFoldDB" id="A0A319AW82"/>
<comment type="similarity">
    <text evidence="1">Belongs to the proteasome subunit S3 family.</text>
</comment>
<dbReference type="SMART" id="SM00088">
    <property type="entry name" value="PINT"/>
    <property type="match status" value="1"/>
</dbReference>
<evidence type="ECO:0000313" key="10">
    <source>
        <dbReference type="Proteomes" id="UP000248405"/>
    </source>
</evidence>
<dbReference type="InterPro" id="IPR013586">
    <property type="entry name" value="PSMD3_C"/>
</dbReference>
<dbReference type="InterPro" id="IPR036390">
    <property type="entry name" value="WH_DNA-bd_sf"/>
</dbReference>
<dbReference type="SMART" id="SM00753">
    <property type="entry name" value="PAM"/>
    <property type="match status" value="1"/>
</dbReference>
<feature type="coiled-coil region" evidence="6">
    <location>
        <begin position="604"/>
        <end position="631"/>
    </location>
</feature>
<dbReference type="InterPro" id="IPR000092">
    <property type="entry name" value="Polyprenyl_synt"/>
</dbReference>
<dbReference type="GeneID" id="37208173"/>
<proteinExistence type="inferred from homology"/>
<evidence type="ECO:0000256" key="2">
    <source>
        <dbReference type="ARBA" id="ARBA00022679"/>
    </source>
</evidence>
<evidence type="ECO:0000256" key="7">
    <source>
        <dbReference type="SAM" id="MobiDB-lite"/>
    </source>
</evidence>
<dbReference type="Pfam" id="PF08375">
    <property type="entry name" value="Rpn3_C"/>
    <property type="match status" value="1"/>
</dbReference>
<dbReference type="PANTHER" id="PTHR10758:SF2">
    <property type="entry name" value="26S PROTEASOME NON-ATPASE REGULATORY SUBUNIT 3"/>
    <property type="match status" value="1"/>
</dbReference>
<gene>
    <name evidence="9" type="ORF">BO88DRAFT_352240</name>
</gene>
<dbReference type="Gene3D" id="1.10.600.10">
    <property type="entry name" value="Farnesyl Diphosphate Synthase"/>
    <property type="match status" value="1"/>
</dbReference>
<dbReference type="InterPro" id="IPR000717">
    <property type="entry name" value="PCI_dom"/>
</dbReference>
<evidence type="ECO:0000256" key="3">
    <source>
        <dbReference type="ARBA" id="ARBA00022723"/>
    </source>
</evidence>
<dbReference type="InterPro" id="IPR050756">
    <property type="entry name" value="CSN3"/>
</dbReference>
<dbReference type="GO" id="GO:0046872">
    <property type="term" value="F:metal ion binding"/>
    <property type="evidence" value="ECO:0007669"/>
    <property type="project" value="UniProtKB-KW"/>
</dbReference>
<evidence type="ECO:0000256" key="1">
    <source>
        <dbReference type="ARBA" id="ARBA00007912"/>
    </source>
</evidence>
<dbReference type="InterPro" id="IPR008949">
    <property type="entry name" value="Isoprenoid_synthase_dom_sf"/>
</dbReference>
<dbReference type="Pfam" id="PF25573">
    <property type="entry name" value="TPR_PSMD3_N"/>
    <property type="match status" value="1"/>
</dbReference>
<keyword evidence="10" id="KW-1185">Reference proteome</keyword>
<keyword evidence="2" id="KW-0808">Transferase</keyword>
<feature type="compositionally biased region" description="Basic and acidic residues" evidence="7">
    <location>
        <begin position="132"/>
        <end position="142"/>
    </location>
</feature>
<evidence type="ECO:0000256" key="6">
    <source>
        <dbReference type="SAM" id="Coils"/>
    </source>
</evidence>
<dbReference type="GO" id="GO:0046165">
    <property type="term" value="P:alcohol biosynthetic process"/>
    <property type="evidence" value="ECO:0007669"/>
    <property type="project" value="UniProtKB-ARBA"/>
</dbReference>
<dbReference type="PROSITE" id="PS50250">
    <property type="entry name" value="PCI"/>
    <property type="match status" value="1"/>
</dbReference>
<dbReference type="Pfam" id="PF00348">
    <property type="entry name" value="polyprenyl_synt"/>
    <property type="match status" value="1"/>
</dbReference>
<dbReference type="Proteomes" id="UP000248405">
    <property type="component" value="Unassembled WGS sequence"/>
</dbReference>
<dbReference type="OrthoDB" id="1713558at2759"/>
<evidence type="ECO:0000313" key="9">
    <source>
        <dbReference type="EMBL" id="PYH63854.1"/>
    </source>
</evidence>
<dbReference type="PANTHER" id="PTHR10758">
    <property type="entry name" value="26S PROTEASOME NON-ATPASE REGULATORY SUBUNIT 3/COP9 SIGNALOSOME COMPLEX SUBUNIT 3"/>
    <property type="match status" value="1"/>
</dbReference>
<dbReference type="GO" id="GO:0042176">
    <property type="term" value="P:regulation of protein catabolic process"/>
    <property type="evidence" value="ECO:0007669"/>
    <property type="project" value="InterPro"/>
</dbReference>
<dbReference type="Pfam" id="PF01399">
    <property type="entry name" value="PCI"/>
    <property type="match status" value="1"/>
</dbReference>
<reference evidence="9" key="1">
    <citation type="submission" date="2016-12" db="EMBL/GenBank/DDBJ databases">
        <title>The genomes of Aspergillus section Nigri reveals drivers in fungal speciation.</title>
        <authorList>
            <consortium name="DOE Joint Genome Institute"/>
            <person name="Vesth T.C."/>
            <person name="Nybo J."/>
            <person name="Theobald S."/>
            <person name="Brandl J."/>
            <person name="Frisvad J.C."/>
            <person name="Nielsen K.F."/>
            <person name="Lyhne E.K."/>
            <person name="Kogle M.E."/>
            <person name="Kuo A."/>
            <person name="Riley R."/>
            <person name="Clum A."/>
            <person name="Nolan M."/>
            <person name="Lipzen A."/>
            <person name="Salamov A."/>
            <person name="Henrissat B."/>
            <person name="Wiebenga A."/>
            <person name="De Vries R.P."/>
            <person name="Grigoriev I.V."/>
            <person name="Mortensen U.H."/>
            <person name="Andersen M.R."/>
            <person name="Baker S.E."/>
        </authorList>
    </citation>
    <scope>NUCLEOTIDE SEQUENCE [LARGE SCALE GENOMIC DNA]</scope>
    <source>
        <strain evidence="9">CBS 113365</strain>
    </source>
</reference>
<protein>
    <submittedName>
        <fullName evidence="9">Terpenoid synthase</fullName>
    </submittedName>
</protein>
<organism evidence="9 10">
    <name type="scientific">Aspergillus vadensis (strain CBS 113365 / IMI 142717 / IBT 24658)</name>
    <dbReference type="NCBI Taxonomy" id="1448311"/>
    <lineage>
        <taxon>Eukaryota</taxon>
        <taxon>Fungi</taxon>
        <taxon>Dikarya</taxon>
        <taxon>Ascomycota</taxon>
        <taxon>Pezizomycotina</taxon>
        <taxon>Eurotiomycetes</taxon>
        <taxon>Eurotiomycetidae</taxon>
        <taxon>Eurotiales</taxon>
        <taxon>Aspergillaceae</taxon>
        <taxon>Aspergillus</taxon>
        <taxon>Aspergillus subgen. Circumdati</taxon>
    </lineage>
</organism>
<dbReference type="GO" id="GO:0004659">
    <property type="term" value="F:prenyltransferase activity"/>
    <property type="evidence" value="ECO:0007669"/>
    <property type="project" value="InterPro"/>
</dbReference>